<reference evidence="6 7" key="1">
    <citation type="submission" date="2019-09" db="EMBL/GenBank/DDBJ databases">
        <authorList>
            <person name="Chandra G."/>
            <person name="Truman W A."/>
        </authorList>
    </citation>
    <scope>NUCLEOTIDE SEQUENCE [LARGE SCALE GENOMIC DNA]</scope>
    <source>
        <strain evidence="6">PS922</strain>
    </source>
</reference>
<evidence type="ECO:0000313" key="6">
    <source>
        <dbReference type="EMBL" id="VVP85196.1"/>
    </source>
</evidence>
<comment type="similarity">
    <text evidence="3">Belongs to the PurU family.</text>
</comment>
<feature type="active site" evidence="3">
    <location>
        <position position="232"/>
    </location>
</feature>
<organism evidence="6 7">
    <name type="scientific">Pseudomonas fluorescens</name>
    <dbReference type="NCBI Taxonomy" id="294"/>
    <lineage>
        <taxon>Bacteria</taxon>
        <taxon>Pseudomonadati</taxon>
        <taxon>Pseudomonadota</taxon>
        <taxon>Gammaproteobacteria</taxon>
        <taxon>Pseudomonadales</taxon>
        <taxon>Pseudomonadaceae</taxon>
        <taxon>Pseudomonas</taxon>
    </lineage>
</organism>
<dbReference type="SUPFAM" id="SSF55021">
    <property type="entry name" value="ACT-like"/>
    <property type="match status" value="1"/>
</dbReference>
<dbReference type="UniPathway" id="UPA00074">
    <property type="reaction ID" value="UER00170"/>
</dbReference>
<dbReference type="GO" id="GO:0006730">
    <property type="term" value="P:one-carbon metabolic process"/>
    <property type="evidence" value="ECO:0007669"/>
    <property type="project" value="UniProtKB-KW"/>
</dbReference>
<dbReference type="NCBIfam" id="NF004684">
    <property type="entry name" value="PRK06027.1"/>
    <property type="match status" value="1"/>
</dbReference>
<dbReference type="PRINTS" id="PR01575">
    <property type="entry name" value="FFH4HYDRLASE"/>
</dbReference>
<evidence type="ECO:0000256" key="4">
    <source>
        <dbReference type="NCBIfam" id="TIGR00655"/>
    </source>
</evidence>
<dbReference type="GO" id="GO:0008864">
    <property type="term" value="F:formyltetrahydrofolate deformylase activity"/>
    <property type="evidence" value="ECO:0007669"/>
    <property type="project" value="UniProtKB-UniRule"/>
</dbReference>
<dbReference type="Pfam" id="PF00551">
    <property type="entry name" value="Formyl_trans_N"/>
    <property type="match status" value="1"/>
</dbReference>
<comment type="catalytic activity">
    <reaction evidence="3">
        <text>(6R)-10-formyltetrahydrofolate + H2O = (6S)-5,6,7,8-tetrahydrofolate + formate + H(+)</text>
        <dbReference type="Rhea" id="RHEA:19833"/>
        <dbReference type="ChEBI" id="CHEBI:15377"/>
        <dbReference type="ChEBI" id="CHEBI:15378"/>
        <dbReference type="ChEBI" id="CHEBI:15740"/>
        <dbReference type="ChEBI" id="CHEBI:57453"/>
        <dbReference type="ChEBI" id="CHEBI:195366"/>
        <dbReference type="EC" id="3.5.1.10"/>
    </reaction>
</comment>
<dbReference type="PANTHER" id="PTHR42706">
    <property type="entry name" value="FORMYLTETRAHYDROFOLATE DEFORMYLASE"/>
    <property type="match status" value="1"/>
</dbReference>
<dbReference type="Gene3D" id="3.30.70.260">
    <property type="match status" value="1"/>
</dbReference>
<dbReference type="EMBL" id="CABVJB010000003">
    <property type="protein sequence ID" value="VVP85196.1"/>
    <property type="molecule type" value="Genomic_DNA"/>
</dbReference>
<dbReference type="InterPro" id="IPR045865">
    <property type="entry name" value="ACT-like_dom_sf"/>
</dbReference>
<evidence type="ECO:0000259" key="5">
    <source>
        <dbReference type="Pfam" id="PF00551"/>
    </source>
</evidence>
<proteinExistence type="inferred from homology"/>
<dbReference type="CDD" id="cd08648">
    <property type="entry name" value="FMT_core_Formyl-FH4-Hydrolase_C"/>
    <property type="match status" value="1"/>
</dbReference>
<dbReference type="GO" id="GO:0006189">
    <property type="term" value="P:'de novo' IMP biosynthetic process"/>
    <property type="evidence" value="ECO:0007669"/>
    <property type="project" value="UniProtKB-UniRule"/>
</dbReference>
<feature type="domain" description="Formyl transferase N-terminal" evidence="5">
    <location>
        <begin position="93"/>
        <end position="269"/>
    </location>
</feature>
<dbReference type="RefSeq" id="WP_154863304.1">
    <property type="nucleotide sequence ID" value="NZ_CABVJB010000003.1"/>
</dbReference>
<protein>
    <recommendedName>
        <fullName evidence="3 4">Formyltetrahydrofolate deformylase</fullName>
        <ecNumber evidence="3 4">3.5.1.10</ecNumber>
    </recommendedName>
    <alternativeName>
        <fullName evidence="3">Formyl-FH(4) hydrolase</fullName>
    </alternativeName>
</protein>
<dbReference type="Proteomes" id="UP000325565">
    <property type="component" value="Unassembled WGS sequence"/>
</dbReference>
<dbReference type="InterPro" id="IPR041729">
    <property type="entry name" value="Formyl-FH4-Hydrolase_C"/>
</dbReference>
<dbReference type="AlphaFoldDB" id="A0A5E7SF78"/>
<keyword evidence="3" id="KW-0658">Purine biosynthesis</keyword>
<accession>A0A5E7SF78</accession>
<dbReference type="InterPro" id="IPR002376">
    <property type="entry name" value="Formyl_transf_N"/>
</dbReference>
<sequence>MTSNPTLDPDYLFTFKCPDRLGILAKVTTLLYEQGCFVTDSQHYGDPETKSFFARMVFKATNAPVEVIKSKVEGLAAELEMDFSIRSLDYKLKILLAVSKYDHCLNVLLTKWRSGAIPVEIVGVVSNHDDCRGLVEWYGIPYHYLPITKDSKPQQESQILGLMDEYEAELLVLARYMQILSDDLCRSLDGRAINIHHSFLPGFKGARPYQQAHERGVKIIGATAHYVTSDLDEGPIIVQEVKSVTHAATVETMVLVGHDTESTALSSAVRMHAEGRVFMNGSRTVIL</sequence>
<name>A0A5E7SF78_PSEFL</name>
<dbReference type="InterPro" id="IPR036477">
    <property type="entry name" value="Formyl_transf_N_sf"/>
</dbReference>
<evidence type="ECO:0000256" key="1">
    <source>
        <dbReference type="ARBA" id="ARBA00022563"/>
    </source>
</evidence>
<dbReference type="PANTHER" id="PTHR42706:SF1">
    <property type="entry name" value="FORMYLTETRAHYDROFOLATE DEFORMYLASE 2, MITOCHONDRIAL"/>
    <property type="match status" value="1"/>
</dbReference>
<evidence type="ECO:0000256" key="3">
    <source>
        <dbReference type="HAMAP-Rule" id="MF_01927"/>
    </source>
</evidence>
<evidence type="ECO:0000256" key="2">
    <source>
        <dbReference type="ARBA" id="ARBA00022801"/>
    </source>
</evidence>
<comment type="function">
    <text evidence="3">Catalyzes the hydrolysis of 10-formyltetrahydrofolate (formyl-FH4) to formate and tetrahydrofolate (FH4).</text>
</comment>
<evidence type="ECO:0000313" key="7">
    <source>
        <dbReference type="Proteomes" id="UP000325565"/>
    </source>
</evidence>
<dbReference type="Gene3D" id="3.40.50.170">
    <property type="entry name" value="Formyl transferase, N-terminal domain"/>
    <property type="match status" value="1"/>
</dbReference>
<dbReference type="PIRSF" id="PIRSF036480">
    <property type="entry name" value="FormyFH4_hydr"/>
    <property type="match status" value="1"/>
</dbReference>
<dbReference type="SUPFAM" id="SSF53328">
    <property type="entry name" value="Formyltransferase"/>
    <property type="match status" value="1"/>
</dbReference>
<dbReference type="InterPro" id="IPR004810">
    <property type="entry name" value="PurU"/>
</dbReference>
<comment type="pathway">
    <text evidence="3">Purine metabolism; IMP biosynthesis via de novo pathway; formate from 10-formyl-5,6,7,8-tetrahydrofolate: step 1/1.</text>
</comment>
<dbReference type="InterPro" id="IPR044074">
    <property type="entry name" value="PurU_ACT"/>
</dbReference>
<keyword evidence="1 3" id="KW-0554">One-carbon metabolism</keyword>
<dbReference type="CDD" id="cd04875">
    <property type="entry name" value="ACT_F4HF-DF"/>
    <property type="match status" value="1"/>
</dbReference>
<dbReference type="NCBIfam" id="TIGR00655">
    <property type="entry name" value="PurU"/>
    <property type="match status" value="1"/>
</dbReference>
<keyword evidence="2 3" id="KW-0378">Hydrolase</keyword>
<dbReference type="HAMAP" id="MF_01927">
    <property type="entry name" value="PurU"/>
    <property type="match status" value="1"/>
</dbReference>
<gene>
    <name evidence="6" type="primary">purU_1</name>
    <name evidence="3" type="synonym">purU</name>
    <name evidence="6" type="ORF">PS922_02203</name>
</gene>
<dbReference type="EC" id="3.5.1.10" evidence="3 4"/>